<reference evidence="3" key="1">
    <citation type="journal article" date="2019" name="Int. J. Syst. Evol. Microbiol.">
        <title>The Global Catalogue of Microorganisms (GCM) 10K type strain sequencing project: providing services to taxonomists for standard genome sequencing and annotation.</title>
        <authorList>
            <consortium name="The Broad Institute Genomics Platform"/>
            <consortium name="The Broad Institute Genome Sequencing Center for Infectious Disease"/>
            <person name="Wu L."/>
            <person name="Ma J."/>
        </authorList>
    </citation>
    <scope>NUCLEOTIDE SEQUENCE [LARGE SCALE GENOMIC DNA]</scope>
    <source>
        <strain evidence="3">CGMCC 4.7289</strain>
    </source>
</reference>
<comment type="caution">
    <text evidence="2">The sequence shown here is derived from an EMBL/GenBank/DDBJ whole genome shotgun (WGS) entry which is preliminary data.</text>
</comment>
<organism evidence="2 3">
    <name type="scientific">Hamadaea flava</name>
    <dbReference type="NCBI Taxonomy" id="1742688"/>
    <lineage>
        <taxon>Bacteria</taxon>
        <taxon>Bacillati</taxon>
        <taxon>Actinomycetota</taxon>
        <taxon>Actinomycetes</taxon>
        <taxon>Micromonosporales</taxon>
        <taxon>Micromonosporaceae</taxon>
        <taxon>Hamadaea</taxon>
    </lineage>
</organism>
<dbReference type="RefSeq" id="WP_253761281.1">
    <property type="nucleotide sequence ID" value="NZ_JAMZDZ010000001.1"/>
</dbReference>
<sequence>MSQHPAWCDRQGCAERAEHRSADVRANTVEGDEIQLRVTDPGAPRQDPADVELYIVRARLVAQIHDGRTLPPSVELLTYEEPAEADGRSALLTVRQTSMLSTGLSDLVALAGGAA</sequence>
<dbReference type="Proteomes" id="UP001595816">
    <property type="component" value="Unassembled WGS sequence"/>
</dbReference>
<evidence type="ECO:0000313" key="2">
    <source>
        <dbReference type="EMBL" id="MFC4134571.1"/>
    </source>
</evidence>
<accession>A0ABV8LVZ0</accession>
<feature type="region of interest" description="Disordered" evidence="1">
    <location>
        <begin position="17"/>
        <end position="47"/>
    </location>
</feature>
<evidence type="ECO:0000313" key="3">
    <source>
        <dbReference type="Proteomes" id="UP001595816"/>
    </source>
</evidence>
<evidence type="ECO:0000256" key="1">
    <source>
        <dbReference type="SAM" id="MobiDB-lite"/>
    </source>
</evidence>
<keyword evidence="3" id="KW-1185">Reference proteome</keyword>
<name>A0ABV8LVZ0_9ACTN</name>
<dbReference type="EMBL" id="JBHSAY010000015">
    <property type="protein sequence ID" value="MFC4134571.1"/>
    <property type="molecule type" value="Genomic_DNA"/>
</dbReference>
<proteinExistence type="predicted"/>
<gene>
    <name evidence="2" type="ORF">ACFOZ4_28510</name>
</gene>
<protein>
    <submittedName>
        <fullName evidence="2">Uncharacterized protein</fullName>
    </submittedName>
</protein>